<dbReference type="EMBL" id="QKZV01000002">
    <property type="protein sequence ID" value="PZX64654.1"/>
    <property type="molecule type" value="Genomic_DNA"/>
</dbReference>
<keyword evidence="1" id="KW-0732">Signal</keyword>
<gene>
    <name evidence="2" type="ORF">LX80_00852</name>
</gene>
<proteinExistence type="predicted"/>
<reference evidence="2 3" key="1">
    <citation type="submission" date="2018-06" db="EMBL/GenBank/DDBJ databases">
        <title>Genomic Encyclopedia of Archaeal and Bacterial Type Strains, Phase II (KMG-II): from individual species to whole genera.</title>
        <authorList>
            <person name="Goeker M."/>
        </authorList>
    </citation>
    <scope>NUCLEOTIDE SEQUENCE [LARGE SCALE GENOMIC DNA]</scope>
    <source>
        <strain evidence="2 3">DSM 23241</strain>
    </source>
</reference>
<sequence length="210" mass="23559">MKCFIRSVFMIFFAFPFFHQAVMAQNADKKLTKRQARMQAKFEKLAIHPYIQTSLWTGVIPVKGITDNIDVNLPYKLLFSVTVGPTDSSSAKTENSGFTEIGRIMNLHIASGVPAKNLEVVVLVHGPSLFSLLTNNNYKKRYKVDNFNLPLIEELQSKGVKFIACGQALNVLNLSMDDLIPNIGLALSAQTMLSYYQLKGYILYNEDKAD</sequence>
<accession>A0A2W7RWG9</accession>
<dbReference type="RefSeq" id="WP_111293809.1">
    <property type="nucleotide sequence ID" value="NZ_QKZV01000002.1"/>
</dbReference>
<dbReference type="SUPFAM" id="SSF75169">
    <property type="entry name" value="DsrEFH-like"/>
    <property type="match status" value="1"/>
</dbReference>
<dbReference type="InterPro" id="IPR027396">
    <property type="entry name" value="DsrEFH-like"/>
</dbReference>
<organism evidence="2 3">
    <name type="scientific">Hydrotalea sandarakina</name>
    <dbReference type="NCBI Taxonomy" id="1004304"/>
    <lineage>
        <taxon>Bacteria</taxon>
        <taxon>Pseudomonadati</taxon>
        <taxon>Bacteroidota</taxon>
        <taxon>Chitinophagia</taxon>
        <taxon>Chitinophagales</taxon>
        <taxon>Chitinophagaceae</taxon>
        <taxon>Hydrotalea</taxon>
    </lineage>
</organism>
<dbReference type="AlphaFoldDB" id="A0A2W7RWG9"/>
<evidence type="ECO:0000256" key="1">
    <source>
        <dbReference type="SAM" id="SignalP"/>
    </source>
</evidence>
<dbReference type="Gene3D" id="3.40.1260.10">
    <property type="entry name" value="DsrEFH-like"/>
    <property type="match status" value="1"/>
</dbReference>
<keyword evidence="3" id="KW-1185">Reference proteome</keyword>
<feature type="signal peptide" evidence="1">
    <location>
        <begin position="1"/>
        <end position="21"/>
    </location>
</feature>
<evidence type="ECO:0000313" key="3">
    <source>
        <dbReference type="Proteomes" id="UP000249720"/>
    </source>
</evidence>
<protein>
    <submittedName>
        <fullName evidence="2">Intracellular sulfur oxidation DsrE/DsrF family protein</fullName>
    </submittedName>
</protein>
<dbReference type="Pfam" id="PF02635">
    <property type="entry name" value="DsrE"/>
    <property type="match status" value="1"/>
</dbReference>
<dbReference type="Proteomes" id="UP000249720">
    <property type="component" value="Unassembled WGS sequence"/>
</dbReference>
<dbReference type="InterPro" id="IPR003787">
    <property type="entry name" value="Sulphur_relay_DsrE/F-like"/>
</dbReference>
<dbReference type="OrthoDB" id="7206705at2"/>
<feature type="chain" id="PRO_5016044457" evidence="1">
    <location>
        <begin position="22"/>
        <end position="210"/>
    </location>
</feature>
<evidence type="ECO:0000313" key="2">
    <source>
        <dbReference type="EMBL" id="PZX64654.1"/>
    </source>
</evidence>
<comment type="caution">
    <text evidence="2">The sequence shown here is derived from an EMBL/GenBank/DDBJ whole genome shotgun (WGS) entry which is preliminary data.</text>
</comment>
<name>A0A2W7RWG9_9BACT</name>